<feature type="compositionally biased region" description="Basic and acidic residues" evidence="1">
    <location>
        <begin position="21"/>
        <end position="34"/>
    </location>
</feature>
<dbReference type="VEuPathDB" id="FungiDB:PV07_03352"/>
<proteinExistence type="predicted"/>
<dbReference type="RefSeq" id="XP_016251971.1">
    <property type="nucleotide sequence ID" value="XM_016390069.1"/>
</dbReference>
<feature type="region of interest" description="Disordered" evidence="1">
    <location>
        <begin position="1"/>
        <end position="46"/>
    </location>
</feature>
<accession>A0A0D2CNZ6</accession>
<organism evidence="2 3">
    <name type="scientific">Cladophialophora immunda</name>
    <dbReference type="NCBI Taxonomy" id="569365"/>
    <lineage>
        <taxon>Eukaryota</taxon>
        <taxon>Fungi</taxon>
        <taxon>Dikarya</taxon>
        <taxon>Ascomycota</taxon>
        <taxon>Pezizomycotina</taxon>
        <taxon>Eurotiomycetes</taxon>
        <taxon>Chaetothyriomycetidae</taxon>
        <taxon>Chaetothyriales</taxon>
        <taxon>Herpotrichiellaceae</taxon>
        <taxon>Cladophialophora</taxon>
    </lineage>
</organism>
<evidence type="ECO:0000256" key="1">
    <source>
        <dbReference type="SAM" id="MobiDB-lite"/>
    </source>
</evidence>
<reference evidence="2 3" key="1">
    <citation type="submission" date="2015-01" db="EMBL/GenBank/DDBJ databases">
        <title>The Genome Sequence of Cladophialophora immunda CBS83496.</title>
        <authorList>
            <consortium name="The Broad Institute Genomics Platform"/>
            <person name="Cuomo C."/>
            <person name="de Hoog S."/>
            <person name="Gorbushina A."/>
            <person name="Stielow B."/>
            <person name="Teixiera M."/>
            <person name="Abouelleil A."/>
            <person name="Chapman S.B."/>
            <person name="Priest M."/>
            <person name="Young S.K."/>
            <person name="Wortman J."/>
            <person name="Nusbaum C."/>
            <person name="Birren B."/>
        </authorList>
    </citation>
    <scope>NUCLEOTIDE SEQUENCE [LARGE SCALE GENOMIC DNA]</scope>
    <source>
        <strain evidence="2 3">CBS 83496</strain>
    </source>
</reference>
<dbReference type="EMBL" id="KN847041">
    <property type="protein sequence ID" value="KIW31755.1"/>
    <property type="molecule type" value="Genomic_DNA"/>
</dbReference>
<evidence type="ECO:0000313" key="3">
    <source>
        <dbReference type="Proteomes" id="UP000054466"/>
    </source>
</evidence>
<dbReference type="Proteomes" id="UP000054466">
    <property type="component" value="Unassembled WGS sequence"/>
</dbReference>
<gene>
    <name evidence="2" type="ORF">PV07_03352</name>
</gene>
<keyword evidence="3" id="KW-1185">Reference proteome</keyword>
<dbReference type="HOGENOM" id="CLU_1937935_0_0_1"/>
<sequence length="130" mass="14668">MIHTGESVHRKRDAVSLKLDSTSKEVPKDKERTSAAKGRQRRREEVGMRLTGKAHEDNDRSCAMTQVAREGPMLKSWQPPCRWQPTCLIDGKRSCRRHDGESERCVDDVGKAEILSGEQHQRQPGSFAAS</sequence>
<protein>
    <submittedName>
        <fullName evidence="2">Uncharacterized protein</fullName>
    </submittedName>
</protein>
<evidence type="ECO:0000313" key="2">
    <source>
        <dbReference type="EMBL" id="KIW31755.1"/>
    </source>
</evidence>
<dbReference type="AlphaFoldDB" id="A0A0D2CNZ6"/>
<name>A0A0D2CNZ6_9EURO</name>
<dbReference type="GeneID" id="27342546"/>